<dbReference type="GO" id="GO:0008270">
    <property type="term" value="F:zinc ion binding"/>
    <property type="evidence" value="ECO:0007669"/>
    <property type="project" value="UniProtKB-UniRule"/>
</dbReference>
<dbReference type="SMART" id="SM00490">
    <property type="entry name" value="HELICc"/>
    <property type="match status" value="1"/>
</dbReference>
<feature type="binding site" evidence="12">
    <location>
        <position position="448"/>
    </location>
    <ligand>
        <name>Zn(2+)</name>
        <dbReference type="ChEBI" id="CHEBI:29105"/>
        <label>1</label>
    </ligand>
</feature>
<dbReference type="PROSITE" id="PS51194">
    <property type="entry name" value="HELICASE_CTER"/>
    <property type="match status" value="1"/>
</dbReference>
<evidence type="ECO:0000256" key="6">
    <source>
        <dbReference type="ARBA" id="ARBA00022806"/>
    </source>
</evidence>
<dbReference type="Gene3D" id="3.40.1440.60">
    <property type="entry name" value="PriA, 3(prime) DNA-binding domain"/>
    <property type="match status" value="1"/>
</dbReference>
<dbReference type="FunFam" id="3.40.50.300:FF:000489">
    <property type="entry name" value="Primosome assembly protein PriA"/>
    <property type="match status" value="1"/>
</dbReference>
<dbReference type="CDD" id="cd17929">
    <property type="entry name" value="DEXHc_priA"/>
    <property type="match status" value="1"/>
</dbReference>
<dbReference type="InterPro" id="IPR001650">
    <property type="entry name" value="Helicase_C-like"/>
</dbReference>
<dbReference type="GO" id="GO:0006270">
    <property type="term" value="P:DNA replication initiation"/>
    <property type="evidence" value="ECO:0007669"/>
    <property type="project" value="TreeGrafter"/>
</dbReference>
<reference evidence="15 16" key="1">
    <citation type="submission" date="2016-12" db="EMBL/GenBank/DDBJ databases">
        <authorList>
            <person name="Song W.-J."/>
            <person name="Kurnit D.M."/>
        </authorList>
    </citation>
    <scope>NUCLEOTIDE SEQUENCE [LARGE SCALE GENOMIC DNA]</scope>
    <source>
        <strain evidence="15 16">ATCC 49181</strain>
    </source>
</reference>
<dbReference type="Pfam" id="PF17764">
    <property type="entry name" value="PriA_3primeBD"/>
    <property type="match status" value="1"/>
</dbReference>
<keyword evidence="5 12" id="KW-0378">Hydrolase</keyword>
<gene>
    <name evidence="12" type="primary">priA</name>
    <name evidence="15" type="ORF">SAMN02743940_2209</name>
</gene>
<dbReference type="GO" id="GO:0005524">
    <property type="term" value="F:ATP binding"/>
    <property type="evidence" value="ECO:0007669"/>
    <property type="project" value="UniProtKB-UniRule"/>
</dbReference>
<feature type="binding site" evidence="12">
    <location>
        <position position="472"/>
    </location>
    <ligand>
        <name>Zn(2+)</name>
        <dbReference type="ChEBI" id="CHEBI:29105"/>
        <label>2</label>
    </ligand>
</feature>
<dbReference type="CDD" id="cd18804">
    <property type="entry name" value="SF2_C_priA"/>
    <property type="match status" value="1"/>
</dbReference>
<dbReference type="Pfam" id="PF00270">
    <property type="entry name" value="DEAD"/>
    <property type="match status" value="1"/>
</dbReference>
<dbReference type="Proteomes" id="UP000185062">
    <property type="component" value="Unassembled WGS sequence"/>
</dbReference>
<dbReference type="GO" id="GO:0006302">
    <property type="term" value="P:double-strand break repair"/>
    <property type="evidence" value="ECO:0007669"/>
    <property type="project" value="InterPro"/>
</dbReference>
<dbReference type="InterPro" id="IPR041222">
    <property type="entry name" value="PriA_3primeBD"/>
</dbReference>
<evidence type="ECO:0000256" key="1">
    <source>
        <dbReference type="ARBA" id="ARBA00022515"/>
    </source>
</evidence>
<dbReference type="EMBL" id="FSRO01000001">
    <property type="protein sequence ID" value="SIO37605.1"/>
    <property type="molecule type" value="Genomic_DNA"/>
</dbReference>
<keyword evidence="2 12" id="KW-0235">DNA replication</keyword>
<evidence type="ECO:0000256" key="10">
    <source>
        <dbReference type="ARBA" id="ARBA00023235"/>
    </source>
</evidence>
<dbReference type="InterPro" id="IPR011545">
    <property type="entry name" value="DEAD/DEAH_box_helicase_dom"/>
</dbReference>
<protein>
    <recommendedName>
        <fullName evidence="12">Replication restart protein PriA</fullName>
    </recommendedName>
    <alternativeName>
        <fullName evidence="12">ATP-dependent DNA helicase PriA</fullName>
        <ecNumber evidence="12">5.6.2.4</ecNumber>
    </alternativeName>
    <alternativeName>
        <fullName evidence="12">DNA 3'-5' helicase PriA</fullName>
    </alternativeName>
</protein>
<evidence type="ECO:0000256" key="11">
    <source>
        <dbReference type="ARBA" id="ARBA00048988"/>
    </source>
</evidence>
<feature type="binding site" evidence="12">
    <location>
        <position position="454"/>
    </location>
    <ligand>
        <name>Zn(2+)</name>
        <dbReference type="ChEBI" id="CHEBI:29105"/>
        <label>2</label>
    </ligand>
</feature>
<evidence type="ECO:0000256" key="8">
    <source>
        <dbReference type="ARBA" id="ARBA00022840"/>
    </source>
</evidence>
<dbReference type="GO" id="GO:0003677">
    <property type="term" value="F:DNA binding"/>
    <property type="evidence" value="ECO:0007669"/>
    <property type="project" value="UniProtKB-UniRule"/>
</dbReference>
<dbReference type="EC" id="5.6.2.4" evidence="12"/>
<evidence type="ECO:0000259" key="13">
    <source>
        <dbReference type="PROSITE" id="PS51192"/>
    </source>
</evidence>
<evidence type="ECO:0000313" key="15">
    <source>
        <dbReference type="EMBL" id="SIO37605.1"/>
    </source>
</evidence>
<dbReference type="InterPro" id="IPR027417">
    <property type="entry name" value="P-loop_NTPase"/>
</dbReference>
<dbReference type="NCBIfam" id="TIGR00595">
    <property type="entry name" value="priA"/>
    <property type="match status" value="1"/>
</dbReference>
<dbReference type="InterPro" id="IPR042115">
    <property type="entry name" value="PriA_3primeBD_sf"/>
</dbReference>
<feature type="domain" description="Helicase C-terminal" evidence="14">
    <location>
        <begin position="480"/>
        <end position="650"/>
    </location>
</feature>
<evidence type="ECO:0000256" key="3">
    <source>
        <dbReference type="ARBA" id="ARBA00022723"/>
    </source>
</evidence>
<dbReference type="AlphaFoldDB" id="A0A1N6J021"/>
<feature type="binding site" evidence="12">
    <location>
        <position position="457"/>
    </location>
    <ligand>
        <name>Zn(2+)</name>
        <dbReference type="ChEBI" id="CHEBI:29105"/>
        <label>2</label>
    </ligand>
</feature>
<comment type="similarity">
    <text evidence="12">Belongs to the helicase family. PriA subfamily.</text>
</comment>
<feature type="domain" description="Helicase ATP-binding" evidence="13">
    <location>
        <begin position="218"/>
        <end position="385"/>
    </location>
</feature>
<accession>A0A1N6J021</accession>
<comment type="catalytic activity">
    <reaction evidence="12">
        <text>Couples ATP hydrolysis with the unwinding of duplex DNA by translocating in the 3'-5' direction.</text>
        <dbReference type="EC" id="5.6.2.4"/>
    </reaction>
</comment>
<feature type="binding site" evidence="12">
    <location>
        <position position="445"/>
    </location>
    <ligand>
        <name>Zn(2+)</name>
        <dbReference type="ChEBI" id="CHEBI:29105"/>
        <label>1</label>
    </ligand>
</feature>
<evidence type="ECO:0000256" key="12">
    <source>
        <dbReference type="HAMAP-Rule" id="MF_00983"/>
    </source>
</evidence>
<evidence type="ECO:0000256" key="2">
    <source>
        <dbReference type="ARBA" id="ARBA00022705"/>
    </source>
</evidence>
<comment type="catalytic activity">
    <reaction evidence="11 12">
        <text>ATP + H2O = ADP + phosphate + H(+)</text>
        <dbReference type="Rhea" id="RHEA:13065"/>
        <dbReference type="ChEBI" id="CHEBI:15377"/>
        <dbReference type="ChEBI" id="CHEBI:15378"/>
        <dbReference type="ChEBI" id="CHEBI:30616"/>
        <dbReference type="ChEBI" id="CHEBI:43474"/>
        <dbReference type="ChEBI" id="CHEBI:456216"/>
        <dbReference type="EC" id="5.6.2.4"/>
    </reaction>
</comment>
<dbReference type="InterPro" id="IPR040498">
    <property type="entry name" value="PriA_CRR"/>
</dbReference>
<dbReference type="PROSITE" id="PS51192">
    <property type="entry name" value="HELICASE_ATP_BIND_1"/>
    <property type="match status" value="1"/>
</dbReference>
<dbReference type="SUPFAM" id="SSF52540">
    <property type="entry name" value="P-loop containing nucleoside triphosphate hydrolases"/>
    <property type="match status" value="2"/>
</dbReference>
<dbReference type="SMART" id="SM00487">
    <property type="entry name" value="DEXDc"/>
    <property type="match status" value="1"/>
</dbReference>
<dbReference type="eggNOG" id="COG1198">
    <property type="taxonomic scope" value="Bacteria"/>
</dbReference>
<dbReference type="GO" id="GO:0006310">
    <property type="term" value="P:DNA recombination"/>
    <property type="evidence" value="ECO:0007669"/>
    <property type="project" value="InterPro"/>
</dbReference>
<keyword evidence="1 12" id="KW-0639">Primosome</keyword>
<keyword evidence="9 12" id="KW-0238">DNA-binding</keyword>
<keyword evidence="3 12" id="KW-0479">Metal-binding</keyword>
<dbReference type="InterPro" id="IPR014001">
    <property type="entry name" value="Helicase_ATP-bd"/>
</dbReference>
<feature type="binding site" evidence="12">
    <location>
        <position position="488"/>
    </location>
    <ligand>
        <name>Zn(2+)</name>
        <dbReference type="ChEBI" id="CHEBI:29105"/>
        <label>1</label>
    </ligand>
</feature>
<dbReference type="GO" id="GO:0006269">
    <property type="term" value="P:DNA replication, synthesis of primer"/>
    <property type="evidence" value="ECO:0007669"/>
    <property type="project" value="UniProtKB-KW"/>
</dbReference>
<dbReference type="Pfam" id="PF00271">
    <property type="entry name" value="Helicase_C"/>
    <property type="match status" value="1"/>
</dbReference>
<evidence type="ECO:0000256" key="9">
    <source>
        <dbReference type="ARBA" id="ARBA00023125"/>
    </source>
</evidence>
<dbReference type="InterPro" id="IPR005259">
    <property type="entry name" value="PriA"/>
</dbReference>
<dbReference type="HAMAP" id="MF_00983">
    <property type="entry name" value="PriA"/>
    <property type="match status" value="1"/>
</dbReference>
<name>A0A1N6J021_9PROT</name>
<keyword evidence="6 12" id="KW-0347">Helicase</keyword>
<sequence>MPATRFSCHMPIIRVALNIPVNTLFDYVASNVNMQDIGLRVRVPFGKKSMTGVIMAIDMNSHMAADKLKAVEYIFRDIPPLPAALLDIFHFCSRYYHHPLGRIVLNGLPGRLRDNKPIKPAVQTTHTLFRLTDIGYAVDIHSIPTRNTVARRLLTQLRESGTINNQDAKQISPRTSKLLKEFIMCGWVETIPAPAETVQPTPTPIPTDEQNNAINTITAEIREFNVWLLQGITGSGKTEVYLRLIAHVLSQEKQTLVLIPEISLTPQLETIFQARFPNTPLVSLHSGLNDTQRAIAWLQAQNGQAKIILGTRLAVFTPLPDMGLIIVDEEQDNSFKQQDRLRYSARDIAIFRARQGNIPIILGSATPSLESYYNAAIGRYRSLRLSSRAVKNAALPIVHCVDIRTNKIKDGLSEPMILALRNTLAQKHQSLIFINRRGYAPVLFCNSCAWIAICQRCTSRLVVHLSERKLYCHHCGYQTPLPQACLQCGNQNIVPFGHGTQRVEAALTAHFPDARILRIDRDSIRRKGTWHAALKAIHAQQVDILIGTQLLAKGHDFPNLSLVGILNPDSALYSTDFRASERLFAQLMQVAGRAGRAAVPGKVLIQTAFPNHPLYHALRQHDYDVLAKMLLSERKQAALPPFVYQALLRAEAHNIHTALAFLTSAAGMVEVSQNIEIFDPVPAPMVRLKGLEHAHLLVQSPSRKKLQAFLAEWYRKLNSISTRSVRWVLDVDPSGF</sequence>
<dbReference type="RefSeq" id="WP_245812998.1">
    <property type="nucleotide sequence ID" value="NZ_FSRO01000001.1"/>
</dbReference>
<keyword evidence="10 12" id="KW-0413">Isomerase</keyword>
<dbReference type="GO" id="GO:1990077">
    <property type="term" value="C:primosome complex"/>
    <property type="evidence" value="ECO:0007669"/>
    <property type="project" value="UniProtKB-UniRule"/>
</dbReference>
<comment type="cofactor">
    <cofactor evidence="12">
        <name>Zn(2+)</name>
        <dbReference type="ChEBI" id="CHEBI:29105"/>
    </cofactor>
    <text evidence="12">Binds 2 zinc ions per subunit.</text>
</comment>
<keyword evidence="16" id="KW-1185">Reference proteome</keyword>
<keyword evidence="8 12" id="KW-0067">ATP-binding</keyword>
<dbReference type="PANTHER" id="PTHR30580:SF0">
    <property type="entry name" value="PRIMOSOMAL PROTEIN N"/>
    <property type="match status" value="1"/>
</dbReference>
<dbReference type="InterPro" id="IPR041236">
    <property type="entry name" value="PriA_C"/>
</dbReference>
<feature type="binding site" evidence="12">
    <location>
        <position position="485"/>
    </location>
    <ligand>
        <name>Zn(2+)</name>
        <dbReference type="ChEBI" id="CHEBI:29105"/>
        <label>1</label>
    </ligand>
</feature>
<keyword evidence="7 12" id="KW-0862">Zinc</keyword>
<comment type="function">
    <text evidence="12">Initiates the restart of stalled replication forks, which reloads the replicative helicase on sites other than the origin of replication. Recognizes and binds to abandoned replication forks and remodels them to uncover a helicase loading site. Promotes assembly of the primosome at these replication forks.</text>
</comment>
<evidence type="ECO:0000256" key="7">
    <source>
        <dbReference type="ARBA" id="ARBA00022833"/>
    </source>
</evidence>
<dbReference type="GO" id="GO:0016887">
    <property type="term" value="F:ATP hydrolysis activity"/>
    <property type="evidence" value="ECO:0007669"/>
    <property type="project" value="RHEA"/>
</dbReference>
<feature type="binding site" evidence="12">
    <location>
        <position position="475"/>
    </location>
    <ligand>
        <name>Zn(2+)</name>
        <dbReference type="ChEBI" id="CHEBI:29105"/>
        <label>2</label>
    </ligand>
</feature>
<evidence type="ECO:0000256" key="5">
    <source>
        <dbReference type="ARBA" id="ARBA00022801"/>
    </source>
</evidence>
<dbReference type="Pfam" id="PF18074">
    <property type="entry name" value="PriA_C"/>
    <property type="match status" value="1"/>
</dbReference>
<proteinExistence type="inferred from homology"/>
<evidence type="ECO:0000313" key="16">
    <source>
        <dbReference type="Proteomes" id="UP000185062"/>
    </source>
</evidence>
<dbReference type="Pfam" id="PF18319">
    <property type="entry name" value="Zn_ribbon_PriA"/>
    <property type="match status" value="1"/>
</dbReference>
<dbReference type="PANTHER" id="PTHR30580">
    <property type="entry name" value="PRIMOSOMAL PROTEIN N"/>
    <property type="match status" value="1"/>
</dbReference>
<dbReference type="NCBIfam" id="NF004067">
    <property type="entry name" value="PRK05580.1-4"/>
    <property type="match status" value="1"/>
</dbReference>
<organism evidence="15 16">
    <name type="scientific">Nitrosomonas cryotolerans ATCC 49181</name>
    <dbReference type="NCBI Taxonomy" id="1131553"/>
    <lineage>
        <taxon>Bacteria</taxon>
        <taxon>Pseudomonadati</taxon>
        <taxon>Pseudomonadota</taxon>
        <taxon>Betaproteobacteria</taxon>
        <taxon>Nitrosomonadales</taxon>
        <taxon>Nitrosomonadaceae</taxon>
        <taxon>Nitrosomonas</taxon>
    </lineage>
</organism>
<dbReference type="STRING" id="44575.SAMN05216419_100644"/>
<dbReference type="Gene3D" id="3.40.50.300">
    <property type="entry name" value="P-loop containing nucleotide triphosphate hydrolases"/>
    <property type="match status" value="2"/>
</dbReference>
<evidence type="ECO:0000259" key="14">
    <source>
        <dbReference type="PROSITE" id="PS51194"/>
    </source>
</evidence>
<comment type="subunit">
    <text evidence="12">Component of the replication restart primosome.</text>
</comment>
<evidence type="ECO:0000256" key="4">
    <source>
        <dbReference type="ARBA" id="ARBA00022741"/>
    </source>
</evidence>
<keyword evidence="4 12" id="KW-0547">Nucleotide-binding</keyword>
<dbReference type="GO" id="GO:0043138">
    <property type="term" value="F:3'-5' DNA helicase activity"/>
    <property type="evidence" value="ECO:0007669"/>
    <property type="project" value="UniProtKB-EC"/>
</dbReference>